<evidence type="ECO:0000313" key="4">
    <source>
        <dbReference type="Proteomes" id="UP000746535"/>
    </source>
</evidence>
<dbReference type="Proteomes" id="UP000746535">
    <property type="component" value="Unassembled WGS sequence"/>
</dbReference>
<comment type="caution">
    <text evidence="3">The sequence shown here is derived from an EMBL/GenBank/DDBJ whole genome shotgun (WGS) entry which is preliminary data.</text>
</comment>
<feature type="coiled-coil region" evidence="1">
    <location>
        <begin position="140"/>
        <end position="174"/>
    </location>
</feature>
<reference evidence="3 4" key="1">
    <citation type="submission" date="2020-03" db="EMBL/GenBank/DDBJ databases">
        <authorList>
            <person name="Wang L."/>
            <person name="He N."/>
            <person name="Li Y."/>
            <person name="Fang Y."/>
            <person name="Zhang F."/>
        </authorList>
    </citation>
    <scope>NUCLEOTIDE SEQUENCE [LARGE SCALE GENOMIC DNA]</scope>
    <source>
        <strain evidence="4">hsmgli-8</strain>
    </source>
</reference>
<dbReference type="RefSeq" id="WP_168081305.1">
    <property type="nucleotide sequence ID" value="NZ_JAAVJI010000001.1"/>
</dbReference>
<dbReference type="InterPro" id="IPR021104">
    <property type="entry name" value="KfrA_DNA-bd_N"/>
</dbReference>
<feature type="coiled-coil region" evidence="1">
    <location>
        <begin position="211"/>
        <end position="308"/>
    </location>
</feature>
<gene>
    <name evidence="3" type="ORF">HBH25_02965</name>
</gene>
<accession>A0ABX0Y954</accession>
<keyword evidence="1" id="KW-0175">Coiled coil</keyword>
<evidence type="ECO:0000256" key="1">
    <source>
        <dbReference type="SAM" id="Coils"/>
    </source>
</evidence>
<organism evidence="3 4">
    <name type="scientific">Pseudomonas quercus</name>
    <dbReference type="NCBI Taxonomy" id="2722792"/>
    <lineage>
        <taxon>Bacteria</taxon>
        <taxon>Pseudomonadati</taxon>
        <taxon>Pseudomonadota</taxon>
        <taxon>Gammaproteobacteria</taxon>
        <taxon>Pseudomonadales</taxon>
        <taxon>Pseudomonadaceae</taxon>
        <taxon>Pseudomonas</taxon>
    </lineage>
</organism>
<dbReference type="Pfam" id="PF11740">
    <property type="entry name" value="KfrA_N"/>
    <property type="match status" value="1"/>
</dbReference>
<dbReference type="EMBL" id="JAAVJI010000001">
    <property type="protein sequence ID" value="NJO99824.1"/>
    <property type="molecule type" value="Genomic_DNA"/>
</dbReference>
<evidence type="ECO:0000259" key="2">
    <source>
        <dbReference type="Pfam" id="PF11740"/>
    </source>
</evidence>
<name>A0ABX0Y954_9PSED</name>
<proteinExistence type="predicted"/>
<feature type="domain" description="KfrA N-terminal DNA-binding" evidence="2">
    <location>
        <begin position="10"/>
        <end position="118"/>
    </location>
</feature>
<keyword evidence="4" id="KW-1185">Reference proteome</keyword>
<protein>
    <submittedName>
        <fullName evidence="3">Cointegrate resolution protein T</fullName>
    </submittedName>
</protein>
<evidence type="ECO:0000313" key="3">
    <source>
        <dbReference type="EMBL" id="NJO99824.1"/>
    </source>
</evidence>
<sequence length="342" mass="36932">MARVGISKLVVEKARNALKARGLNPSIDAIRIELGNTGSKSTIHRYLKELDQAEGTLAEGTGSISEELTALVNSLAARLHDEAQARIDSAEEAFDEHRHRLHAQAAEQANRAEGLQTALVQKDEALASALGQLQATQAELHAKQADNAGLTQACKDLEARLADKQQHAVALEEKHAQALQALEAYRVSSQAHFAQAQQQHDTQLQGLHTELRQAQRTTVEQQGELTRLNRDNERLQSALAQAEQRGASLSAQSEQLQAQVTHLSTAHGQAQGAREVLASQLADVQAALRAAEDRLQAQARELTEAHVRQHLAEQALLESKAQATAELGQAAQKKTTTPKGSG</sequence>